<keyword evidence="1 7" id="KW-0963">Cytoplasm</keyword>
<evidence type="ECO:0000256" key="1">
    <source>
        <dbReference type="ARBA" id="ARBA00022490"/>
    </source>
</evidence>
<dbReference type="InterPro" id="IPR015943">
    <property type="entry name" value="WD40/YVTN_repeat-like_dom_sf"/>
</dbReference>
<reference evidence="10" key="1">
    <citation type="journal article" date="2018" name="Algal Res.">
        <title>Characterization of plant carbon substrate utilization by Auxenochlorella protothecoides.</title>
        <authorList>
            <person name="Vogler B.W."/>
            <person name="Starkenburg S.R."/>
            <person name="Sudasinghe N."/>
            <person name="Schambach J.Y."/>
            <person name="Rollin J.A."/>
            <person name="Pattathil S."/>
            <person name="Barry A.N."/>
        </authorList>
    </citation>
    <scope>NUCLEOTIDE SEQUENCE [LARGE SCALE GENOMIC DNA]</scope>
    <source>
        <strain evidence="10">UTEX 25</strain>
    </source>
</reference>
<organism evidence="9 10">
    <name type="scientific">Auxenochlorella protothecoides</name>
    <name type="common">Green microalga</name>
    <name type="synonym">Chlorella protothecoides</name>
    <dbReference type="NCBI Taxonomy" id="3075"/>
    <lineage>
        <taxon>Eukaryota</taxon>
        <taxon>Viridiplantae</taxon>
        <taxon>Chlorophyta</taxon>
        <taxon>core chlorophytes</taxon>
        <taxon>Trebouxiophyceae</taxon>
        <taxon>Chlorellales</taxon>
        <taxon>Chlorellaceae</taxon>
        <taxon>Auxenochlorella</taxon>
    </lineage>
</organism>
<evidence type="ECO:0000256" key="4">
    <source>
        <dbReference type="ARBA" id="ARBA00022737"/>
    </source>
</evidence>
<comment type="similarity">
    <text evidence="6">Belongs to the WD repeat STRAP family.</text>
</comment>
<keyword evidence="3 8" id="KW-0853">WD repeat</keyword>
<gene>
    <name evidence="9" type="ORF">APUTEX25_002662</name>
</gene>
<dbReference type="PROSITE" id="PS50294">
    <property type="entry name" value="WD_REPEATS_REGION"/>
    <property type="match status" value="2"/>
</dbReference>
<evidence type="ECO:0000256" key="7">
    <source>
        <dbReference type="HAMAP-Rule" id="MF_03008"/>
    </source>
</evidence>
<name>A0A3M7KWH9_AUXPR</name>
<dbReference type="InterPro" id="IPR020472">
    <property type="entry name" value="WD40_PAC1"/>
</dbReference>
<comment type="caution">
    <text evidence="9">The sequence shown here is derived from an EMBL/GenBank/DDBJ whole genome shotgun (WGS) entry which is preliminary data.</text>
</comment>
<evidence type="ECO:0000256" key="2">
    <source>
        <dbReference type="ARBA" id="ARBA00022540"/>
    </source>
</evidence>
<dbReference type="Pfam" id="PF24805">
    <property type="entry name" value="EIF3I"/>
    <property type="match status" value="1"/>
</dbReference>
<dbReference type="SUPFAM" id="SSF50978">
    <property type="entry name" value="WD40 repeat-like"/>
    <property type="match status" value="1"/>
</dbReference>
<evidence type="ECO:0000256" key="5">
    <source>
        <dbReference type="ARBA" id="ARBA00022917"/>
    </source>
</evidence>
<dbReference type="InterPro" id="IPR027525">
    <property type="entry name" value="eIF3i"/>
</dbReference>
<sequence>MNESKLASLLAITLTPPAVTRRYNREGDLLVTCGKDKTVNLWWTEDGQRAGTFNGHTGAVWTSDISYDSTRLITGGADSAVILWDMNTGEEQHHFRFQEPCRAVKFSVGEAFAAVSSDPFMQAVSAVRILPIAADPAEQGEEAVQTLRGPRGRIARVEWTDQNRTLITASEDGFVRRWDVETGKELAAEHVHEKNIQDLQMSVDGTHFITASVDCSSKLVDTQTLAVLKTYQSNVPVNSAALSPVYDHVILGGGQDASQVTTTSSRAGRFESRFFHKVFQEEFGNVRGHFGPINAVSFSPDGTGFASGGEEGYVRLHKFDADYFTTKFF</sequence>
<comment type="similarity">
    <text evidence="7">Belongs to the eIF-3 subunit I family.</text>
</comment>
<feature type="repeat" description="WD" evidence="8">
    <location>
        <begin position="147"/>
        <end position="188"/>
    </location>
</feature>
<keyword evidence="5 7" id="KW-0648">Protein biosynthesis</keyword>
<protein>
    <recommendedName>
        <fullName evidence="7">Eukaryotic translation initiation factor 3 subunit I</fullName>
        <shortName evidence="7">eIF3i</shortName>
    </recommendedName>
</protein>
<dbReference type="InterPro" id="IPR001680">
    <property type="entry name" value="WD40_rpt"/>
</dbReference>
<dbReference type="Proteomes" id="UP000279271">
    <property type="component" value="Unassembled WGS sequence"/>
</dbReference>
<evidence type="ECO:0000256" key="6">
    <source>
        <dbReference type="ARBA" id="ARBA00038394"/>
    </source>
</evidence>
<dbReference type="Gene3D" id="2.130.10.10">
    <property type="entry name" value="YVTN repeat-like/Quinoprotein amine dehydrogenase"/>
    <property type="match status" value="1"/>
</dbReference>
<keyword evidence="4" id="KW-0677">Repeat</keyword>
<dbReference type="SMART" id="SM00320">
    <property type="entry name" value="WD40"/>
    <property type="match status" value="5"/>
</dbReference>
<evidence type="ECO:0000313" key="9">
    <source>
        <dbReference type="EMBL" id="RMZ54085.1"/>
    </source>
</evidence>
<dbReference type="PROSITE" id="PS50082">
    <property type="entry name" value="WD_REPEATS_2"/>
    <property type="match status" value="3"/>
</dbReference>
<dbReference type="PRINTS" id="PR00320">
    <property type="entry name" value="GPROTEINBRPT"/>
</dbReference>
<feature type="repeat" description="WD" evidence="8">
    <location>
        <begin position="53"/>
        <end position="94"/>
    </location>
</feature>
<dbReference type="GO" id="GO:0003723">
    <property type="term" value="F:RNA binding"/>
    <property type="evidence" value="ECO:0007669"/>
    <property type="project" value="TreeGrafter"/>
</dbReference>
<comment type="subunit">
    <text evidence="7">Component of the eukaryotic translation initiation factor 3 (eIF-3) complex.</text>
</comment>
<proteinExistence type="inferred from homology"/>
<dbReference type="InterPro" id="IPR036322">
    <property type="entry name" value="WD40_repeat_dom_sf"/>
</dbReference>
<dbReference type="PANTHER" id="PTHR19877">
    <property type="entry name" value="EUKARYOTIC TRANSLATION INITIATION FACTOR 3 SUBUNIT I"/>
    <property type="match status" value="1"/>
</dbReference>
<dbReference type="GO" id="GO:0016282">
    <property type="term" value="C:eukaryotic 43S preinitiation complex"/>
    <property type="evidence" value="ECO:0007669"/>
    <property type="project" value="UniProtKB-UniRule"/>
</dbReference>
<evidence type="ECO:0000256" key="8">
    <source>
        <dbReference type="PROSITE-ProRule" id="PRU00221"/>
    </source>
</evidence>
<dbReference type="EMBL" id="QOKY01000184">
    <property type="protein sequence ID" value="RMZ54085.1"/>
    <property type="molecule type" value="Genomic_DNA"/>
</dbReference>
<dbReference type="GO" id="GO:0071541">
    <property type="term" value="C:eukaryotic translation initiation factor 3 complex, eIF3m"/>
    <property type="evidence" value="ECO:0007669"/>
    <property type="project" value="TreeGrafter"/>
</dbReference>
<dbReference type="GO" id="GO:0003743">
    <property type="term" value="F:translation initiation factor activity"/>
    <property type="evidence" value="ECO:0007669"/>
    <property type="project" value="UniProtKB-UniRule"/>
</dbReference>
<dbReference type="InterPro" id="IPR019775">
    <property type="entry name" value="WD40_repeat_CS"/>
</dbReference>
<evidence type="ECO:0000313" key="10">
    <source>
        <dbReference type="Proteomes" id="UP000279271"/>
    </source>
</evidence>
<dbReference type="HAMAP" id="MF_03008">
    <property type="entry name" value="eIF3i"/>
    <property type="match status" value="1"/>
</dbReference>
<comment type="subcellular location">
    <subcellularLocation>
        <location evidence="7">Cytoplasm</location>
    </subcellularLocation>
</comment>
<evidence type="ECO:0000256" key="3">
    <source>
        <dbReference type="ARBA" id="ARBA00022574"/>
    </source>
</evidence>
<feature type="repeat" description="WD" evidence="8">
    <location>
        <begin position="286"/>
        <end position="316"/>
    </location>
</feature>
<dbReference type="PROSITE" id="PS00678">
    <property type="entry name" value="WD_REPEATS_1"/>
    <property type="match status" value="1"/>
</dbReference>
<dbReference type="AlphaFoldDB" id="A0A3M7KWH9"/>
<dbReference type="GO" id="GO:0001732">
    <property type="term" value="P:formation of cytoplasmic translation initiation complex"/>
    <property type="evidence" value="ECO:0007669"/>
    <property type="project" value="UniProtKB-UniRule"/>
</dbReference>
<dbReference type="GO" id="GO:0033290">
    <property type="term" value="C:eukaryotic 48S preinitiation complex"/>
    <property type="evidence" value="ECO:0007669"/>
    <property type="project" value="UniProtKB-UniRule"/>
</dbReference>
<comment type="function">
    <text evidence="7">Component of the eukaryotic translation initiation factor 3 (eIF-3) complex, which is involved in protein synthesis of a specialized repertoire of mRNAs and, together with other initiation factors, stimulates binding of mRNA and methionyl-tRNAi to the 40S ribosome. The eIF-3 complex specifically targets and initiates translation of a subset of mRNAs involved in cell proliferation.</text>
</comment>
<keyword evidence="2 7" id="KW-0396">Initiation factor</keyword>
<dbReference type="PANTHER" id="PTHR19877:SF1">
    <property type="entry name" value="EUKARYOTIC TRANSLATION INITIATION FACTOR 3 SUBUNIT I"/>
    <property type="match status" value="1"/>
</dbReference>
<accession>A0A3M7KWH9</accession>